<evidence type="ECO:0000259" key="7">
    <source>
        <dbReference type="Pfam" id="PF10602"/>
    </source>
</evidence>
<dbReference type="Proteomes" id="UP000734854">
    <property type="component" value="Unassembled WGS sequence"/>
</dbReference>
<evidence type="ECO:0000313" key="8">
    <source>
        <dbReference type="EMBL" id="KAG6523463.1"/>
    </source>
</evidence>
<reference evidence="8 9" key="1">
    <citation type="submission" date="2020-08" db="EMBL/GenBank/DDBJ databases">
        <title>Plant Genome Project.</title>
        <authorList>
            <person name="Zhang R.-G."/>
        </authorList>
    </citation>
    <scope>NUCLEOTIDE SEQUENCE [LARGE SCALE GENOMIC DNA]</scope>
    <source>
        <tissue evidence="8">Rhizome</tissue>
    </source>
</reference>
<dbReference type="GO" id="GO:0005737">
    <property type="term" value="C:cytoplasm"/>
    <property type="evidence" value="ECO:0007669"/>
    <property type="project" value="UniProtKB-SubCell"/>
</dbReference>
<keyword evidence="9" id="KW-1185">Reference proteome</keyword>
<evidence type="ECO:0000256" key="1">
    <source>
        <dbReference type="ARBA" id="ARBA00004123"/>
    </source>
</evidence>
<evidence type="ECO:0000256" key="2">
    <source>
        <dbReference type="ARBA" id="ARBA00004496"/>
    </source>
</evidence>
<keyword evidence="3" id="KW-0963">Cytoplasm</keyword>
<dbReference type="EMBL" id="JACMSC010000004">
    <property type="protein sequence ID" value="KAG6523463.1"/>
    <property type="molecule type" value="Genomic_DNA"/>
</dbReference>
<dbReference type="Pfam" id="PF10602">
    <property type="entry name" value="RPN7"/>
    <property type="match status" value="2"/>
</dbReference>
<keyword evidence="5" id="KW-0539">Nucleus</keyword>
<protein>
    <recommendedName>
        <fullName evidence="7">26S proteasome regulatory subunit Rpn7 N-terminal domain-containing protein</fullName>
    </recommendedName>
</protein>
<dbReference type="AlphaFoldDB" id="A0A8J5HBH8"/>
<evidence type="ECO:0000256" key="4">
    <source>
        <dbReference type="ARBA" id="ARBA00022790"/>
    </source>
</evidence>
<proteinExistence type="predicted"/>
<feature type="domain" description="26S proteasome regulatory subunit Rpn7 N-terminal" evidence="7">
    <location>
        <begin position="95"/>
        <end position="159"/>
    </location>
</feature>
<evidence type="ECO:0000256" key="6">
    <source>
        <dbReference type="SAM" id="MobiDB-lite"/>
    </source>
</evidence>
<feature type="domain" description="26S proteasome regulatory subunit Rpn7 N-terminal" evidence="7">
    <location>
        <begin position="17"/>
        <end position="92"/>
    </location>
</feature>
<organism evidence="8 9">
    <name type="scientific">Zingiber officinale</name>
    <name type="common">Ginger</name>
    <name type="synonym">Amomum zingiber</name>
    <dbReference type="NCBI Taxonomy" id="94328"/>
    <lineage>
        <taxon>Eukaryota</taxon>
        <taxon>Viridiplantae</taxon>
        <taxon>Streptophyta</taxon>
        <taxon>Embryophyta</taxon>
        <taxon>Tracheophyta</taxon>
        <taxon>Spermatophyta</taxon>
        <taxon>Magnoliopsida</taxon>
        <taxon>Liliopsida</taxon>
        <taxon>Zingiberales</taxon>
        <taxon>Zingiberaceae</taxon>
        <taxon>Zingiber</taxon>
    </lineage>
</organism>
<comment type="subcellular location">
    <subcellularLocation>
        <location evidence="2">Cytoplasm</location>
    </subcellularLocation>
    <subcellularLocation>
        <location evidence="1">Nucleus</location>
    </subcellularLocation>
</comment>
<accession>A0A8J5HBH8</accession>
<feature type="compositionally biased region" description="Low complexity" evidence="6">
    <location>
        <begin position="160"/>
        <end position="178"/>
    </location>
</feature>
<dbReference type="PANTHER" id="PTHR14145">
    <property type="entry name" value="26S PROTESOME SUBUNIT 6"/>
    <property type="match status" value="1"/>
</dbReference>
<name>A0A8J5HBH8_ZINOF</name>
<sequence length="230" mass="26258">MIGSDTVCPRPNLADIVNRRAKHRKEKIENKFNSYKTNMIKESVRMGYNDISDFYYAHVQLDDAFKNYVRTCDYCTTSKHIIQMCLNVILLDPMMNSKLRCAAGLAYLETKKYKLAARKFLETGIELANNYTDVIAPQDAAIYGGLCALACFDRTKMKNTNRPTSSHPRRSSSSQSNRKAIIKYEPKVSPLDNANPRELSWKKKQSIGRKLTLTWSTIGLKDLKPTKKGF</sequence>
<evidence type="ECO:0000256" key="3">
    <source>
        <dbReference type="ARBA" id="ARBA00022490"/>
    </source>
</evidence>
<dbReference type="Gene3D" id="1.25.40.570">
    <property type="match status" value="2"/>
</dbReference>
<dbReference type="InterPro" id="IPR019585">
    <property type="entry name" value="Rpn7/CSN1"/>
</dbReference>
<feature type="region of interest" description="Disordered" evidence="6">
    <location>
        <begin position="159"/>
        <end position="178"/>
    </location>
</feature>
<dbReference type="InterPro" id="IPR045135">
    <property type="entry name" value="Rpn7_N"/>
</dbReference>
<gene>
    <name evidence="8" type="ORF">ZIOFF_013321</name>
</gene>
<dbReference type="GO" id="GO:0008180">
    <property type="term" value="C:COP9 signalosome"/>
    <property type="evidence" value="ECO:0007669"/>
    <property type="project" value="UniProtKB-KW"/>
</dbReference>
<evidence type="ECO:0000313" key="9">
    <source>
        <dbReference type="Proteomes" id="UP000734854"/>
    </source>
</evidence>
<keyword evidence="4" id="KW-0736">Signalosome</keyword>
<dbReference type="PANTHER" id="PTHR14145:SF2">
    <property type="entry name" value="COP9 SIGNALOSOME COMPLEX SUBUNIT 1"/>
    <property type="match status" value="1"/>
</dbReference>
<comment type="caution">
    <text evidence="8">The sequence shown here is derived from an EMBL/GenBank/DDBJ whole genome shotgun (WGS) entry which is preliminary data.</text>
</comment>
<evidence type="ECO:0000256" key="5">
    <source>
        <dbReference type="ARBA" id="ARBA00023242"/>
    </source>
</evidence>